<dbReference type="PANTHER" id="PTHR31827">
    <property type="entry name" value="EMB|CAB89363.1"/>
    <property type="match status" value="1"/>
</dbReference>
<reference evidence="3" key="1">
    <citation type="submission" date="2021-01" db="EMBL/GenBank/DDBJ databases">
        <authorList>
            <person name="Corre E."/>
            <person name="Pelletier E."/>
            <person name="Niang G."/>
            <person name="Scheremetjew M."/>
            <person name="Finn R."/>
            <person name="Kale V."/>
            <person name="Holt S."/>
            <person name="Cochrane G."/>
            <person name="Meng A."/>
            <person name="Brown T."/>
            <person name="Cohen L."/>
        </authorList>
    </citation>
    <scope>NUCLEOTIDE SEQUENCE</scope>
    <source>
        <strain evidence="3">SM1012Den-03</strain>
    </source>
</reference>
<dbReference type="Pfam" id="PF24906">
    <property type="entry name" value="Zf_WRKY19"/>
    <property type="match status" value="1"/>
</dbReference>
<dbReference type="InterPro" id="IPR056866">
    <property type="entry name" value="Znf_WRKY19"/>
</dbReference>
<dbReference type="EMBL" id="HBGZ01010992">
    <property type="protein sequence ID" value="CAD9593671.1"/>
    <property type="molecule type" value="Transcribed_RNA"/>
</dbReference>
<evidence type="ECO:0000256" key="1">
    <source>
        <dbReference type="SAM" id="MobiDB-lite"/>
    </source>
</evidence>
<gene>
    <name evidence="3" type="ORF">SMAR0320_LOCUS7906</name>
</gene>
<sequence>MNNEEVEQCVVIAGEDHPFLSGGDEEQGNKRKHSGEEEEDEAGDEEGPDQKKRKSGGVSGCSQGILAFKEDGKKYYQCKMSGCAKYAVQRGLCVAHGAVVKKYPRKRCVVEGCDNIARGKMAKCVGHGGTPVKKCSVEGCQNNQKQGGKCKRHGAKCTIKRCNFSKCNKFAQRGGTCIKHGKELAAARAQAAATAAIENGAAVAAPPPLPVAVAPPPAIPPAAVAPPPAIPPVAALPPFDVNNDNDDTENAELSQILCSEIVNDQDSLVSSVDNNGVMEDSNVDPPSVAVVAMPETVTTTNNNIQESTNPTKKNRARKRCIVEGCNKIGRGKSAKCVAHGGTPVKKCSFEGCQNNQKQGGRCKRHGAKLNEKPKICIFPDCSNLVRRNGVCVRHGAKLKSCTVPGCNNNAVRRTLCIKHGANSIGPNLPGAREYKIARKDDGDAAVV</sequence>
<evidence type="ECO:0000259" key="2">
    <source>
        <dbReference type="Pfam" id="PF24906"/>
    </source>
</evidence>
<evidence type="ECO:0000313" key="3">
    <source>
        <dbReference type="EMBL" id="CAD9593671.1"/>
    </source>
</evidence>
<proteinExistence type="predicted"/>
<feature type="compositionally biased region" description="Acidic residues" evidence="1">
    <location>
        <begin position="36"/>
        <end position="47"/>
    </location>
</feature>
<name>A0A7S2PF77_9STRA</name>
<feature type="region of interest" description="Disordered" evidence="1">
    <location>
        <begin position="13"/>
        <end position="59"/>
    </location>
</feature>
<organism evidence="3">
    <name type="scientific">Skeletonema marinoi</name>
    <dbReference type="NCBI Taxonomy" id="267567"/>
    <lineage>
        <taxon>Eukaryota</taxon>
        <taxon>Sar</taxon>
        <taxon>Stramenopiles</taxon>
        <taxon>Ochrophyta</taxon>
        <taxon>Bacillariophyta</taxon>
        <taxon>Coscinodiscophyceae</taxon>
        <taxon>Thalassiosirophycidae</taxon>
        <taxon>Thalassiosirales</taxon>
        <taxon>Skeletonemataceae</taxon>
        <taxon>Skeletonema</taxon>
        <taxon>Skeletonema marinoi-dohrnii complex</taxon>
    </lineage>
</organism>
<dbReference type="PANTHER" id="PTHR31827:SF1">
    <property type="entry name" value="EMB|CAB89363.1"/>
    <property type="match status" value="1"/>
</dbReference>
<accession>A0A7S2PF77</accession>
<protein>
    <recommendedName>
        <fullName evidence="2">WRKY19-like zinc finger domain-containing protein</fullName>
    </recommendedName>
</protein>
<dbReference type="AlphaFoldDB" id="A0A7S2PF77"/>
<feature type="domain" description="WRKY19-like zinc finger" evidence="2">
    <location>
        <begin position="78"/>
        <end position="97"/>
    </location>
</feature>